<gene>
    <name evidence="1" type="ORF">CMEL01_00901</name>
</gene>
<accession>A0AAI9V200</accession>
<reference evidence="1 2" key="1">
    <citation type="submission" date="2016-10" db="EMBL/GenBank/DDBJ databases">
        <title>The genome sequence of Colletotrichum fioriniae PJ7.</title>
        <authorList>
            <person name="Baroncelli R."/>
        </authorList>
    </citation>
    <scope>NUCLEOTIDE SEQUENCE [LARGE SCALE GENOMIC DNA]</scope>
    <source>
        <strain evidence="1">Col 31</strain>
    </source>
</reference>
<evidence type="ECO:0000313" key="1">
    <source>
        <dbReference type="EMBL" id="KAK1469134.1"/>
    </source>
</evidence>
<sequence>MTGGGTAAEHLPVTSDNSVGISVKFASRSWPLELRWVAATLAVLTRRSDSSDELKDAISGLSWASIKGLLIAFRIFLTGNEEIEGARLTENQKRRYGQPIADTVMPSVKNVTEATSRLPGGCQTVA</sequence>
<protein>
    <submittedName>
        <fullName evidence="1">Uncharacterized protein</fullName>
    </submittedName>
</protein>
<dbReference type="Proteomes" id="UP001239795">
    <property type="component" value="Unassembled WGS sequence"/>
</dbReference>
<evidence type="ECO:0000313" key="2">
    <source>
        <dbReference type="Proteomes" id="UP001239795"/>
    </source>
</evidence>
<proteinExistence type="predicted"/>
<dbReference type="AlphaFoldDB" id="A0AAI9V200"/>
<dbReference type="EMBL" id="MLGG01000001">
    <property type="protein sequence ID" value="KAK1469134.1"/>
    <property type="molecule type" value="Genomic_DNA"/>
</dbReference>
<organism evidence="1 2">
    <name type="scientific">Colletotrichum melonis</name>
    <dbReference type="NCBI Taxonomy" id="1209925"/>
    <lineage>
        <taxon>Eukaryota</taxon>
        <taxon>Fungi</taxon>
        <taxon>Dikarya</taxon>
        <taxon>Ascomycota</taxon>
        <taxon>Pezizomycotina</taxon>
        <taxon>Sordariomycetes</taxon>
        <taxon>Hypocreomycetidae</taxon>
        <taxon>Glomerellales</taxon>
        <taxon>Glomerellaceae</taxon>
        <taxon>Colletotrichum</taxon>
        <taxon>Colletotrichum acutatum species complex</taxon>
    </lineage>
</organism>
<name>A0AAI9V200_9PEZI</name>
<keyword evidence="2" id="KW-1185">Reference proteome</keyword>
<comment type="caution">
    <text evidence="1">The sequence shown here is derived from an EMBL/GenBank/DDBJ whole genome shotgun (WGS) entry which is preliminary data.</text>
</comment>